<dbReference type="GO" id="GO:0016746">
    <property type="term" value="F:acyltransferase activity"/>
    <property type="evidence" value="ECO:0007669"/>
    <property type="project" value="UniProtKB-KW"/>
</dbReference>
<evidence type="ECO:0000313" key="6">
    <source>
        <dbReference type="Proteomes" id="UP000753802"/>
    </source>
</evidence>
<dbReference type="PANTHER" id="PTHR23416">
    <property type="entry name" value="SIALIC ACID SYNTHASE-RELATED"/>
    <property type="match status" value="1"/>
</dbReference>
<evidence type="ECO:0000256" key="1">
    <source>
        <dbReference type="ARBA" id="ARBA00007274"/>
    </source>
</evidence>
<dbReference type="EMBL" id="JAACJS010000002">
    <property type="protein sequence ID" value="NCI49091.1"/>
    <property type="molecule type" value="Genomic_DNA"/>
</dbReference>
<reference evidence="5 6" key="1">
    <citation type="submission" date="2020-01" db="EMBL/GenBank/DDBJ databases">
        <title>Genome analysis.</title>
        <authorList>
            <person name="Wu S."/>
            <person name="Wang G."/>
        </authorList>
    </citation>
    <scope>NUCLEOTIDE SEQUENCE [LARGE SCALE GENOMIC DNA]</scope>
    <source>
        <strain evidence="5 6">SYL130</strain>
    </source>
</reference>
<accession>A0ABW9ZPR2</accession>
<keyword evidence="2" id="KW-0808">Transferase</keyword>
<dbReference type="PANTHER" id="PTHR23416:SF23">
    <property type="entry name" value="ACETYLTRANSFERASE C18B11.09C-RELATED"/>
    <property type="match status" value="1"/>
</dbReference>
<evidence type="ECO:0000256" key="3">
    <source>
        <dbReference type="ARBA" id="ARBA00022737"/>
    </source>
</evidence>
<dbReference type="InterPro" id="IPR018357">
    <property type="entry name" value="Hexapep_transf_CS"/>
</dbReference>
<organism evidence="5 6">
    <name type="scientific">Sediminibacterium roseum</name>
    <dbReference type="NCBI Taxonomy" id="1978412"/>
    <lineage>
        <taxon>Bacteria</taxon>
        <taxon>Pseudomonadati</taxon>
        <taxon>Bacteroidota</taxon>
        <taxon>Chitinophagia</taxon>
        <taxon>Chitinophagales</taxon>
        <taxon>Chitinophagaceae</taxon>
        <taxon>Sediminibacterium</taxon>
    </lineage>
</organism>
<dbReference type="RefSeq" id="WP_161817388.1">
    <property type="nucleotide sequence ID" value="NZ_JAACJS010000002.1"/>
</dbReference>
<evidence type="ECO:0000256" key="4">
    <source>
        <dbReference type="ARBA" id="ARBA00023315"/>
    </source>
</evidence>
<keyword evidence="6" id="KW-1185">Reference proteome</keyword>
<name>A0ABW9ZPR2_9BACT</name>
<comment type="caution">
    <text evidence="5">The sequence shown here is derived from an EMBL/GenBank/DDBJ whole genome shotgun (WGS) entry which is preliminary data.</text>
</comment>
<dbReference type="InterPro" id="IPR051159">
    <property type="entry name" value="Hexapeptide_acetyltransf"/>
</dbReference>
<comment type="similarity">
    <text evidence="1">Belongs to the transferase hexapeptide repeat family.</text>
</comment>
<protein>
    <submittedName>
        <fullName evidence="5">Acyltransferase</fullName>
    </submittedName>
</protein>
<dbReference type="InterPro" id="IPR011004">
    <property type="entry name" value="Trimer_LpxA-like_sf"/>
</dbReference>
<sequence length="199" mass="21653">MKKLLFAIYRWPAQIAFVLHSKKMRSRCQAKKSSLLYPSCIINNPQSNRNAISIGEYTVVLGQLLVLTHSGKISVGDCSYVADNTKIWSGNSISIGDRVFISFGVNIHDYDAHSISAKNRHEQFKDIFITGRLLPLGDIKSKPIVIEDDAWVGFNASILKGVTIGRGAIVAAGAVVTHDVEPFTIVAGNPARTVGKASE</sequence>
<keyword evidence="3" id="KW-0677">Repeat</keyword>
<evidence type="ECO:0000313" key="5">
    <source>
        <dbReference type="EMBL" id="NCI49091.1"/>
    </source>
</evidence>
<dbReference type="InterPro" id="IPR001451">
    <property type="entry name" value="Hexapep"/>
</dbReference>
<dbReference type="PROSITE" id="PS00101">
    <property type="entry name" value="HEXAPEP_TRANSFERASES"/>
    <property type="match status" value="1"/>
</dbReference>
<keyword evidence="4 5" id="KW-0012">Acyltransferase</keyword>
<gene>
    <name evidence="5" type="ORF">GWC95_04100</name>
</gene>
<dbReference type="Pfam" id="PF00132">
    <property type="entry name" value="Hexapep"/>
    <property type="match status" value="1"/>
</dbReference>
<evidence type="ECO:0000256" key="2">
    <source>
        <dbReference type="ARBA" id="ARBA00022679"/>
    </source>
</evidence>
<dbReference type="Proteomes" id="UP000753802">
    <property type="component" value="Unassembled WGS sequence"/>
</dbReference>
<proteinExistence type="inferred from homology"/>
<dbReference type="Gene3D" id="2.160.10.10">
    <property type="entry name" value="Hexapeptide repeat proteins"/>
    <property type="match status" value="1"/>
</dbReference>
<dbReference type="SUPFAM" id="SSF51161">
    <property type="entry name" value="Trimeric LpxA-like enzymes"/>
    <property type="match status" value="1"/>
</dbReference>
<dbReference type="CDD" id="cd04647">
    <property type="entry name" value="LbH_MAT_like"/>
    <property type="match status" value="1"/>
</dbReference>